<evidence type="ECO:0000259" key="1">
    <source>
        <dbReference type="Pfam" id="PF12706"/>
    </source>
</evidence>
<dbReference type="PIRSF" id="PIRSF038896">
    <property type="entry name" value="NAPE-PLD"/>
    <property type="match status" value="1"/>
</dbReference>
<dbReference type="PANTHER" id="PTHR15032">
    <property type="entry name" value="N-ACYL-PHOSPHATIDYLETHANOLAMINE-HYDROLYZING PHOSPHOLIPASE D"/>
    <property type="match status" value="1"/>
</dbReference>
<dbReference type="SUPFAM" id="SSF56281">
    <property type="entry name" value="Metallo-hydrolase/oxidoreductase"/>
    <property type="match status" value="1"/>
</dbReference>
<reference evidence="2 3" key="1">
    <citation type="submission" date="2024-05" db="EMBL/GenBank/DDBJ databases">
        <authorList>
            <person name="Duchaud E."/>
        </authorList>
    </citation>
    <scope>NUCLEOTIDE SEQUENCE [LARGE SCALE GENOMIC DNA]</scope>
    <source>
        <strain evidence="2">Ena-SAMPLE-TAB-13-05-2024-13:56:06:370-140302</strain>
    </source>
</reference>
<keyword evidence="2" id="KW-0378">Hydrolase</keyword>
<keyword evidence="3" id="KW-1185">Reference proteome</keyword>
<name>A0ABM9P214_9FLAO</name>
<dbReference type="EMBL" id="CAXIXY010000004">
    <property type="protein sequence ID" value="CAL2087375.1"/>
    <property type="molecule type" value="Genomic_DNA"/>
</dbReference>
<proteinExistence type="predicted"/>
<feature type="domain" description="Metallo-beta-lactamase" evidence="1">
    <location>
        <begin position="101"/>
        <end position="297"/>
    </location>
</feature>
<dbReference type="Pfam" id="PF12706">
    <property type="entry name" value="Lactamase_B_2"/>
    <property type="match status" value="1"/>
</dbReference>
<dbReference type="EC" id="3.1.4.54" evidence="2"/>
<dbReference type="InterPro" id="IPR036866">
    <property type="entry name" value="RibonucZ/Hydroxyglut_hydro"/>
</dbReference>
<dbReference type="RefSeq" id="WP_348712349.1">
    <property type="nucleotide sequence ID" value="NZ_CAXIXY010000004.1"/>
</dbReference>
<evidence type="ECO:0000313" key="3">
    <source>
        <dbReference type="Proteomes" id="UP001497416"/>
    </source>
</evidence>
<dbReference type="PANTHER" id="PTHR15032:SF4">
    <property type="entry name" value="N-ACYL-PHOSPHATIDYLETHANOLAMINE-HYDROLYZING PHOSPHOLIPASE D"/>
    <property type="match status" value="1"/>
</dbReference>
<protein>
    <submittedName>
        <fullName evidence="2">N-acyl-phosphatidylethanolamine-hydrolysing phospholipase D</fullName>
        <ecNumber evidence="2">3.1.4.54</ecNumber>
    </submittedName>
</protein>
<dbReference type="Gene3D" id="3.60.15.10">
    <property type="entry name" value="Ribonuclease Z/Hydroxyacylglutathione hydrolase-like"/>
    <property type="match status" value="1"/>
</dbReference>
<organism evidence="2 3">
    <name type="scientific">Tenacibaculum platacis</name>
    <dbReference type="NCBI Taxonomy" id="3137852"/>
    <lineage>
        <taxon>Bacteria</taxon>
        <taxon>Pseudomonadati</taxon>
        <taxon>Bacteroidota</taxon>
        <taxon>Flavobacteriia</taxon>
        <taxon>Flavobacteriales</taxon>
        <taxon>Flavobacteriaceae</taxon>
        <taxon>Tenacibaculum</taxon>
    </lineage>
</organism>
<comment type="caution">
    <text evidence="2">The sequence shown here is derived from an EMBL/GenBank/DDBJ whole genome shotgun (WGS) entry which is preliminary data.</text>
</comment>
<accession>A0ABM9P214</accession>
<dbReference type="GO" id="GO:0070290">
    <property type="term" value="F:N-acylphosphatidylethanolamine-specific phospholipase D activity"/>
    <property type="evidence" value="ECO:0007669"/>
    <property type="project" value="UniProtKB-EC"/>
</dbReference>
<dbReference type="Proteomes" id="UP001497416">
    <property type="component" value="Unassembled WGS sequence"/>
</dbReference>
<sequence length="350" mass="40558">MNNFFKQFGGKVTQKHIKEYEQSEQWRDGSFKNLEHTTLGGNILDLPRIIYKQLSNKKGRIPENPLPVKKFEIEEFLSPSDKAKFIWYGHSAVLIRIQEMNILIDPMLGDNTTPIAPIATKRFSENTLSIIDDFPEIDLVLLTHDHYDHLDFGSIQKLKNKTKQFFVALGVKRHLVAWGIDEKLITEFDWWMTEKLDQINITFTPTRHFSGRGLRDGSKTLWGGWVIKSKNENIWFSGDGGYGNHFKEIGEILGPFDIGFMECGQYNDDWKLIHLFPEEAIKAAKEAKVKKAIPVHWGGFPLSYQHTWKEPAEDFVTEAINSNQDYMLPSLGELCSTSDQLKNKWWFNFK</sequence>
<gene>
    <name evidence="2" type="ORF">T190607A01A_20796</name>
</gene>
<dbReference type="InterPro" id="IPR001279">
    <property type="entry name" value="Metallo-B-lactamas"/>
</dbReference>
<dbReference type="InterPro" id="IPR024884">
    <property type="entry name" value="NAPE-PLD"/>
</dbReference>
<evidence type="ECO:0000313" key="2">
    <source>
        <dbReference type="EMBL" id="CAL2087375.1"/>
    </source>
</evidence>